<dbReference type="InterPro" id="IPR002110">
    <property type="entry name" value="Ankyrin_rpt"/>
</dbReference>
<dbReference type="PANTHER" id="PTHR24121:SF15">
    <property type="entry name" value="ANKYRIN REPEAT PROTEIN"/>
    <property type="match status" value="1"/>
</dbReference>
<evidence type="ECO:0000313" key="4">
    <source>
        <dbReference type="Proteomes" id="UP001293593"/>
    </source>
</evidence>
<evidence type="ECO:0000256" key="2">
    <source>
        <dbReference type="SAM" id="MobiDB-lite"/>
    </source>
</evidence>
<keyword evidence="4" id="KW-1185">Reference proteome</keyword>
<dbReference type="Gene3D" id="1.25.40.20">
    <property type="entry name" value="Ankyrin repeat-containing domain"/>
    <property type="match status" value="1"/>
</dbReference>
<organism evidence="3 4">
    <name type="scientific">Acacia crassicarpa</name>
    <name type="common">northern wattle</name>
    <dbReference type="NCBI Taxonomy" id="499986"/>
    <lineage>
        <taxon>Eukaryota</taxon>
        <taxon>Viridiplantae</taxon>
        <taxon>Streptophyta</taxon>
        <taxon>Embryophyta</taxon>
        <taxon>Tracheophyta</taxon>
        <taxon>Spermatophyta</taxon>
        <taxon>Magnoliopsida</taxon>
        <taxon>eudicotyledons</taxon>
        <taxon>Gunneridae</taxon>
        <taxon>Pentapetalae</taxon>
        <taxon>rosids</taxon>
        <taxon>fabids</taxon>
        <taxon>Fabales</taxon>
        <taxon>Fabaceae</taxon>
        <taxon>Caesalpinioideae</taxon>
        <taxon>mimosoid clade</taxon>
        <taxon>Acacieae</taxon>
        <taxon>Acacia</taxon>
    </lineage>
</organism>
<dbReference type="Pfam" id="PF12796">
    <property type="entry name" value="Ank_2"/>
    <property type="match status" value="1"/>
</dbReference>
<evidence type="ECO:0000256" key="1">
    <source>
        <dbReference type="ARBA" id="ARBA00004413"/>
    </source>
</evidence>
<dbReference type="GO" id="GO:0005886">
    <property type="term" value="C:plasma membrane"/>
    <property type="evidence" value="ECO:0007669"/>
    <property type="project" value="UniProtKB-SubCell"/>
</dbReference>
<reference evidence="3" key="1">
    <citation type="submission" date="2023-10" db="EMBL/GenBank/DDBJ databases">
        <title>Chromosome-level genome of the transformable northern wattle, Acacia crassicarpa.</title>
        <authorList>
            <person name="Massaro I."/>
            <person name="Sinha N.R."/>
            <person name="Poethig S."/>
            <person name="Leichty A.R."/>
        </authorList>
    </citation>
    <scope>NUCLEOTIDE SEQUENCE</scope>
    <source>
        <strain evidence="3">Acra3RX</strain>
        <tissue evidence="3">Leaf</tissue>
    </source>
</reference>
<protein>
    <submittedName>
        <fullName evidence="3">Uncharacterized protein</fullName>
    </submittedName>
</protein>
<dbReference type="SMART" id="SM00248">
    <property type="entry name" value="ANK"/>
    <property type="match status" value="3"/>
</dbReference>
<comment type="caution">
    <text evidence="3">The sequence shown here is derived from an EMBL/GenBank/DDBJ whole genome shotgun (WGS) entry which is preliminary data.</text>
</comment>
<dbReference type="Proteomes" id="UP001293593">
    <property type="component" value="Unassembled WGS sequence"/>
</dbReference>
<dbReference type="SUPFAM" id="SSF48403">
    <property type="entry name" value="Ankyrin repeat"/>
    <property type="match status" value="1"/>
</dbReference>
<feature type="region of interest" description="Disordered" evidence="2">
    <location>
        <begin position="1"/>
        <end position="59"/>
    </location>
</feature>
<dbReference type="AlphaFoldDB" id="A0AAE1M8X5"/>
<dbReference type="PANTHER" id="PTHR24121">
    <property type="entry name" value="NO MECHANORECEPTOR POTENTIAL C, ISOFORM D-RELATED"/>
    <property type="match status" value="1"/>
</dbReference>
<accession>A0AAE1M8X5</accession>
<proteinExistence type="predicted"/>
<evidence type="ECO:0000313" key="3">
    <source>
        <dbReference type="EMBL" id="KAK4256224.1"/>
    </source>
</evidence>
<feature type="compositionally biased region" description="Low complexity" evidence="2">
    <location>
        <begin position="1"/>
        <end position="13"/>
    </location>
</feature>
<feature type="compositionally biased region" description="Acidic residues" evidence="2">
    <location>
        <begin position="39"/>
        <end position="54"/>
    </location>
</feature>
<sequence>MLWSSSYTSSSSSKPEQMEIETGDAFPTFAAFPASEGGMEGEDYPIPEEEESSELSESTFKGDRNKVVELYQKQSGLHISVINSSRDTALHMAISDDREDVVEKLVKSIVDYHNKKALMMQNNRDETPLHRAATRKSVKMCECIVKAGQHMGLDLLSITNKWGETPIFTAALHDSKLVFIFLHDAAEDAYPRDTEKPYQFLGRTDGSGDTALHSAIGREHFELAFHMMKLYPDLMGRSNVKGITPLHVLASKPSAFRSGLPLSWWKQIIYYCIDIRVDKGSATKQEDRKIKGYWSRQAKSSGGELGGKSQTNPYSSMDMIFDLKRSVDS</sequence>
<name>A0AAE1M8X5_9FABA</name>
<comment type="subcellular location">
    <subcellularLocation>
        <location evidence="1">Cell membrane</location>
        <topology evidence="1">Peripheral membrane protein</topology>
        <orientation evidence="1">Cytoplasmic side</orientation>
    </subcellularLocation>
</comment>
<dbReference type="EMBL" id="JAWXYG010000013">
    <property type="protein sequence ID" value="KAK4256224.1"/>
    <property type="molecule type" value="Genomic_DNA"/>
</dbReference>
<gene>
    <name evidence="3" type="ORF">QN277_009118</name>
</gene>
<dbReference type="InterPro" id="IPR036770">
    <property type="entry name" value="Ankyrin_rpt-contain_sf"/>
</dbReference>